<dbReference type="EMBL" id="JACOGA010000004">
    <property type="protein sequence ID" value="MBC3873125.1"/>
    <property type="molecule type" value="Genomic_DNA"/>
</dbReference>
<dbReference type="Gene3D" id="3.30.830.10">
    <property type="entry name" value="Metalloenzyme, LuxS/M16 peptidase-like"/>
    <property type="match status" value="4"/>
</dbReference>
<dbReference type="Pfam" id="PF00675">
    <property type="entry name" value="Peptidase_M16"/>
    <property type="match status" value="2"/>
</dbReference>
<reference evidence="5 6" key="1">
    <citation type="submission" date="2020-08" db="EMBL/GenBank/DDBJ databases">
        <title>Novel species isolated from subtropical streams in China.</title>
        <authorList>
            <person name="Lu H."/>
        </authorList>
    </citation>
    <scope>NUCLEOTIDE SEQUENCE [LARGE SCALE GENOMIC DNA]</scope>
    <source>
        <strain evidence="5 6">LX15W</strain>
    </source>
</reference>
<feature type="domain" description="Peptidase M16 N-terminal" evidence="3">
    <location>
        <begin position="70"/>
        <end position="191"/>
    </location>
</feature>
<comment type="similarity">
    <text evidence="1">Belongs to the peptidase M16 family.</text>
</comment>
<dbReference type="InterPro" id="IPR011765">
    <property type="entry name" value="Pept_M16_N"/>
</dbReference>
<feature type="domain" description="Peptidase M16 C-terminal" evidence="4">
    <location>
        <begin position="696"/>
        <end position="871"/>
    </location>
</feature>
<dbReference type="RefSeq" id="WP_186941156.1">
    <property type="nucleotide sequence ID" value="NZ_JACOGA010000004.1"/>
</dbReference>
<protein>
    <submittedName>
        <fullName evidence="5">Insulinase family protein</fullName>
    </submittedName>
</protein>
<evidence type="ECO:0000313" key="6">
    <source>
        <dbReference type="Proteomes" id="UP000624279"/>
    </source>
</evidence>
<dbReference type="InterPro" id="IPR007863">
    <property type="entry name" value="Peptidase_M16_C"/>
</dbReference>
<sequence length="960" mass="105575">MKVASRAVSSTLVLAASCLLPLSTTLAQDAPKPPAKTPQAAPSKGKAKAGLKVDYQKFTLANGLEVIFHVDRSDPVVAVNLTAHVGSAREKTGRTGFAHLFEHLLFLESENLGKGGLDKMTARIGGSGANGSTSQDRTNYLQTVPKDALEKMIWAEADKLGWFINTVTDQVLAKEKQVVKNEKRQSVDNNPYGHTSYVIDKALYPADHPYNWQVIGSLEDLQNATVDDVKEFFRRWYVPNNVTLVIAGDFDTAQAKKWVEKYFGEIKRGEEIKPIAKRAGFVKETVKLYHEDNFARVPALTMVWPAVEQLHADSYALDVLSEYLSRGKKAPFYKVLVEDKKLTSNVSIGNRTSEVAGQFMLSVRAFDGKSLDEVASAVSEAFAKFEKEGIAEKDLNRIKAGQETQFYNSLSSVLGKSSQLAEYNYLTGNPGFVEQDIKNILAVTPADVMRVYEKYIKGKNYVATSFVPKGKVALALSGSGKAEVVEEKIVQGAEDAVDPSINATYTKTPSKIARATEPAYGAAAEVKLPTVWNDKLKNGLRVYGIQNDEVPLVQFEILIDGGLLMEDINKVGVANLMARMMTQGTAKKTPQELEEAIQQLGASINVSARTEDIRITVNTLARNYAATLALVEEILLEPRWDEKEFSLLKQSVLSQIRQQDANPNMLAANAYSKLIYGNENIRSRNILGSAETVNAINIDDLKAYYNKNLSPSVARMHVVGALPKASISHSLGELAKKWQAKKVDLPAPMKAANLNTAKVYFVDVPDAKQSVLQIGYPALAATDKDFYAANVMNYILGGGGFASRLTQQLREGKGYTYGIRSGFSGSRSVGDFSISSGVRSNVTLESAQLIKQILQDYAVTYSDADLATTKSFLIKSNARAFETFTAKLGMLENISKYDWTANYVKEREQIVKTMTLEQIKALSQKYLDPNKMIWLVVGDAKTQLPRMKELGFGEPVLLSK</sequence>
<dbReference type="Proteomes" id="UP000624279">
    <property type="component" value="Unassembled WGS sequence"/>
</dbReference>
<feature type="chain" id="PRO_5045046996" evidence="2">
    <location>
        <begin position="30"/>
        <end position="960"/>
    </location>
</feature>
<dbReference type="PROSITE" id="PS51257">
    <property type="entry name" value="PROKAR_LIPOPROTEIN"/>
    <property type="match status" value="1"/>
</dbReference>
<dbReference type="InterPro" id="IPR011249">
    <property type="entry name" value="Metalloenz_LuxS/M16"/>
</dbReference>
<evidence type="ECO:0000313" key="5">
    <source>
        <dbReference type="EMBL" id="MBC3873125.1"/>
    </source>
</evidence>
<dbReference type="Pfam" id="PF05193">
    <property type="entry name" value="Peptidase_M16_C"/>
    <property type="match status" value="2"/>
</dbReference>
<dbReference type="SUPFAM" id="SSF63411">
    <property type="entry name" value="LuxS/MPP-like metallohydrolase"/>
    <property type="match status" value="4"/>
</dbReference>
<dbReference type="InterPro" id="IPR050361">
    <property type="entry name" value="MPP/UQCRC_Complex"/>
</dbReference>
<organism evidence="5 6">
    <name type="scientific">Undibacterium flavidum</name>
    <dbReference type="NCBI Taxonomy" id="2762297"/>
    <lineage>
        <taxon>Bacteria</taxon>
        <taxon>Pseudomonadati</taxon>
        <taxon>Pseudomonadota</taxon>
        <taxon>Betaproteobacteria</taxon>
        <taxon>Burkholderiales</taxon>
        <taxon>Oxalobacteraceae</taxon>
        <taxon>Undibacterium</taxon>
    </lineage>
</organism>
<dbReference type="PANTHER" id="PTHR11851:SF49">
    <property type="entry name" value="MITOCHONDRIAL-PROCESSING PEPTIDASE SUBUNIT ALPHA"/>
    <property type="match status" value="1"/>
</dbReference>
<dbReference type="PANTHER" id="PTHR11851">
    <property type="entry name" value="METALLOPROTEASE"/>
    <property type="match status" value="1"/>
</dbReference>
<evidence type="ECO:0000259" key="3">
    <source>
        <dbReference type="Pfam" id="PF00675"/>
    </source>
</evidence>
<evidence type="ECO:0000256" key="1">
    <source>
        <dbReference type="ARBA" id="ARBA00007261"/>
    </source>
</evidence>
<feature type="domain" description="Peptidase M16 N-terminal" evidence="3">
    <location>
        <begin position="547"/>
        <end position="674"/>
    </location>
</feature>
<accession>A0ABR6Y941</accession>
<feature type="signal peptide" evidence="2">
    <location>
        <begin position="1"/>
        <end position="29"/>
    </location>
</feature>
<name>A0ABR6Y941_9BURK</name>
<keyword evidence="2" id="KW-0732">Signal</keyword>
<keyword evidence="6" id="KW-1185">Reference proteome</keyword>
<evidence type="ECO:0000259" key="4">
    <source>
        <dbReference type="Pfam" id="PF05193"/>
    </source>
</evidence>
<feature type="domain" description="Peptidase M16 C-terminal" evidence="4">
    <location>
        <begin position="224"/>
        <end position="400"/>
    </location>
</feature>
<evidence type="ECO:0000256" key="2">
    <source>
        <dbReference type="SAM" id="SignalP"/>
    </source>
</evidence>
<gene>
    <name evidence="5" type="ORF">H8K55_05960</name>
</gene>
<proteinExistence type="inferred from homology"/>
<comment type="caution">
    <text evidence="5">The sequence shown here is derived from an EMBL/GenBank/DDBJ whole genome shotgun (WGS) entry which is preliminary data.</text>
</comment>